<dbReference type="AlphaFoldDB" id="A0A974XJ28"/>
<dbReference type="Proteomes" id="UP000663281">
    <property type="component" value="Chromosome"/>
</dbReference>
<keyword evidence="4" id="KW-1133">Transmembrane helix</keyword>
<dbReference type="InterPro" id="IPR050465">
    <property type="entry name" value="UPF0194_transport"/>
</dbReference>
<comment type="subcellular location">
    <subcellularLocation>
        <location evidence="1">Cell envelope</location>
    </subcellularLocation>
</comment>
<evidence type="ECO:0000256" key="4">
    <source>
        <dbReference type="SAM" id="Phobius"/>
    </source>
</evidence>
<dbReference type="EMBL" id="CP071504">
    <property type="protein sequence ID" value="QSX29305.1"/>
    <property type="molecule type" value="Genomic_DNA"/>
</dbReference>
<evidence type="ECO:0000256" key="2">
    <source>
        <dbReference type="ARBA" id="ARBA00023054"/>
    </source>
</evidence>
<accession>A0A974XJ28</accession>
<keyword evidence="6" id="KW-1185">Reference proteome</keyword>
<dbReference type="Gene3D" id="2.40.30.170">
    <property type="match status" value="1"/>
</dbReference>
<evidence type="ECO:0000256" key="3">
    <source>
        <dbReference type="SAM" id="Coils"/>
    </source>
</evidence>
<name>A0A974XJ28_9GAMM</name>
<dbReference type="RefSeq" id="WP_207324492.1">
    <property type="nucleotide sequence ID" value="NZ_CP071504.1"/>
</dbReference>
<evidence type="ECO:0000313" key="6">
    <source>
        <dbReference type="Proteomes" id="UP000663281"/>
    </source>
</evidence>
<reference evidence="5 6" key="1">
    <citation type="submission" date="2021-03" db="EMBL/GenBank/DDBJ databases">
        <title>Novel species identification of genus Shewanella.</title>
        <authorList>
            <person name="Liu G."/>
            <person name="Zhang Q."/>
        </authorList>
    </citation>
    <scope>NUCLEOTIDE SEQUENCE [LARGE SCALE GENOMIC DNA]</scope>
    <source>
        <strain evidence="5 6">FJAT-53726</strain>
    </source>
</reference>
<dbReference type="Gene3D" id="2.40.420.20">
    <property type="match status" value="1"/>
</dbReference>
<keyword evidence="4" id="KW-0812">Transmembrane</keyword>
<keyword evidence="4" id="KW-0472">Membrane</keyword>
<dbReference type="PANTHER" id="PTHR32347">
    <property type="entry name" value="EFFLUX SYSTEM COMPONENT YKNX-RELATED"/>
    <property type="match status" value="1"/>
</dbReference>
<feature type="transmembrane region" description="Helical" evidence="4">
    <location>
        <begin position="21"/>
        <end position="40"/>
    </location>
</feature>
<dbReference type="Gene3D" id="1.10.287.470">
    <property type="entry name" value="Helix hairpin bin"/>
    <property type="match status" value="1"/>
</dbReference>
<keyword evidence="2 3" id="KW-0175">Coiled coil</keyword>
<dbReference type="SUPFAM" id="SSF111369">
    <property type="entry name" value="HlyD-like secretion proteins"/>
    <property type="match status" value="2"/>
</dbReference>
<gene>
    <name evidence="5" type="ORF">JYB88_13950</name>
</gene>
<evidence type="ECO:0000256" key="1">
    <source>
        <dbReference type="ARBA" id="ARBA00004196"/>
    </source>
</evidence>
<evidence type="ECO:0000313" key="5">
    <source>
        <dbReference type="EMBL" id="QSX29305.1"/>
    </source>
</evidence>
<feature type="coiled-coil region" evidence="3">
    <location>
        <begin position="119"/>
        <end position="164"/>
    </location>
</feature>
<protein>
    <submittedName>
        <fullName evidence="5">HlyD family efflux transporter periplasmic adaptor subunit</fullName>
    </submittedName>
</protein>
<dbReference type="PANTHER" id="PTHR32347:SF14">
    <property type="entry name" value="EFFLUX SYSTEM COMPONENT YKNX-RELATED"/>
    <property type="match status" value="1"/>
</dbReference>
<organism evidence="5 6">
    <name type="scientific">Shewanella cyperi</name>
    <dbReference type="NCBI Taxonomy" id="2814292"/>
    <lineage>
        <taxon>Bacteria</taxon>
        <taxon>Pseudomonadati</taxon>
        <taxon>Pseudomonadota</taxon>
        <taxon>Gammaproteobacteria</taxon>
        <taxon>Alteromonadales</taxon>
        <taxon>Shewanellaceae</taxon>
        <taxon>Shewanella</taxon>
    </lineage>
</organism>
<sequence>MIRDTSGQDQIVVSNPSRSKWLWLGGGLVALGLLGSWALASGNDGAALSVKRSELVTATLTRGTLVRDIISSGKIVAANAPVLYANAEGMVTLIAKPGDSVAKGQVLAQIDSPLLANTLAQEQARLAGLEGEVERATLNARREQLSAQQVMDTAQVELDAAERESRRGDLLIAQSLISRIDFEKTKDDFKKAQLRFAHAREEVALMRDTQAFELKNKGLELKRQQLVVDDLRRQVAALEIKAPVDGIIGNWLTEQKARLSRGQAILTVVDLTAFEAELAVSESFADELGLGMEVELDLGGVKTRGTLSSISPEVSRGEVLTRVRFDNPEGLKLRQNQRLSARILLENLEDVLMVRRGSLASDGGTFAYRIDGDLANREAIKLGARSVAYVQVLEGGQAGDEWIISGTEKLKKAERVRLY</sequence>
<dbReference type="KEGG" id="scyp:JYB88_13950"/>
<dbReference type="GO" id="GO:0030313">
    <property type="term" value="C:cell envelope"/>
    <property type="evidence" value="ECO:0007669"/>
    <property type="project" value="UniProtKB-SubCell"/>
</dbReference>
<proteinExistence type="predicted"/>
<dbReference type="Gene3D" id="2.40.50.100">
    <property type="match status" value="1"/>
</dbReference>